<dbReference type="Pfam" id="PF04432">
    <property type="entry name" value="FrhB_FdhB_C"/>
    <property type="match status" value="1"/>
</dbReference>
<dbReference type="InterPro" id="IPR017900">
    <property type="entry name" value="4Fe4S_Fe_S_CS"/>
</dbReference>
<dbReference type="AlphaFoldDB" id="A0A1G8RFC9"/>
<name>A0A1G8RFC9_BACOV</name>
<dbReference type="Gene3D" id="3.30.70.20">
    <property type="match status" value="1"/>
</dbReference>
<dbReference type="GO" id="GO:0051536">
    <property type="term" value="F:iron-sulfur cluster binding"/>
    <property type="evidence" value="ECO:0007669"/>
    <property type="project" value="UniProtKB-KW"/>
</dbReference>
<reference evidence="5 6" key="1">
    <citation type="submission" date="2016-10" db="EMBL/GenBank/DDBJ databases">
        <authorList>
            <person name="de Groot N.N."/>
        </authorList>
    </citation>
    <scope>NUCLEOTIDE SEQUENCE [LARGE SCALE GENOMIC DNA]</scope>
    <source>
        <strain evidence="5 6">NLAE-zl-C57</strain>
    </source>
</reference>
<keyword evidence="2" id="KW-0408">Iron</keyword>
<feature type="domain" description="4Fe-4S ferredoxin-type" evidence="4">
    <location>
        <begin position="1"/>
        <end position="30"/>
    </location>
</feature>
<dbReference type="GO" id="GO:0046872">
    <property type="term" value="F:metal ion binding"/>
    <property type="evidence" value="ECO:0007669"/>
    <property type="project" value="UniProtKB-KW"/>
</dbReference>
<dbReference type="InterPro" id="IPR007525">
    <property type="entry name" value="FrhB_FdhB_C"/>
</dbReference>
<evidence type="ECO:0000256" key="2">
    <source>
        <dbReference type="ARBA" id="ARBA00023004"/>
    </source>
</evidence>
<gene>
    <name evidence="5" type="ORF">SAMN05192582_11372</name>
</gene>
<proteinExistence type="predicted"/>
<feature type="domain" description="4Fe-4S ferredoxin-type" evidence="4">
    <location>
        <begin position="35"/>
        <end position="65"/>
    </location>
</feature>
<dbReference type="PROSITE" id="PS00198">
    <property type="entry name" value="4FE4S_FER_1"/>
    <property type="match status" value="1"/>
</dbReference>
<dbReference type="EMBL" id="FNDO01000137">
    <property type="protein sequence ID" value="SDJ15678.1"/>
    <property type="molecule type" value="Genomic_DNA"/>
</dbReference>
<sequence length="418" mass="46931">MIQIIHKKDCCGCQACVQRCPKQCISMLEDEEGFLYPRVDASLCIDCGLCEKVCPELNPLEPREPLEIMAAKNMNEEELIQSSSGGIFFPLAKAILARGGVVFGALYDKQWEVVISYTEKFDGVQAMVGSKYLQARVESAFQDAERILKEGREVLFSGSPCQIAALHRYLRKDYKNLLTLDFICHGVPSPGVWRCYLQEEVYPSARKAAGKNSDLSSSVDTMSLLESIAFRDKKMAGWEKFSFVVRLKSVFKVSKNSVLLSDIHYENPYMRGFLADIYLRPSCYHCKAKSGAGHSDITVADFWGVRKVMPDFDDDKGVGLVLISTEKGKAIFDTLPIEVRKTSFEEALSFNPAYTKSALPHRKRTAFYKAFNEGIPVATIVEKVLCVPKHVRYIQRVKGVLKRILSGVLEFSSFSKTV</sequence>
<dbReference type="PROSITE" id="PS51379">
    <property type="entry name" value="4FE4S_FER_2"/>
    <property type="match status" value="2"/>
</dbReference>
<dbReference type="Pfam" id="PF12838">
    <property type="entry name" value="Fer4_7"/>
    <property type="match status" value="1"/>
</dbReference>
<accession>A0A1G8RFC9</accession>
<dbReference type="SUPFAM" id="SSF54862">
    <property type="entry name" value="4Fe-4S ferredoxins"/>
    <property type="match status" value="1"/>
</dbReference>
<protein>
    <submittedName>
        <fullName evidence="5">Coenzyme F420-reducing hydrogenase, beta subunit</fullName>
    </submittedName>
</protein>
<evidence type="ECO:0000256" key="3">
    <source>
        <dbReference type="ARBA" id="ARBA00023014"/>
    </source>
</evidence>
<dbReference type="PANTHER" id="PTHR43193">
    <property type="match status" value="1"/>
</dbReference>
<organism evidence="5 6">
    <name type="scientific">Bacteroides ovatus</name>
    <dbReference type="NCBI Taxonomy" id="28116"/>
    <lineage>
        <taxon>Bacteria</taxon>
        <taxon>Pseudomonadati</taxon>
        <taxon>Bacteroidota</taxon>
        <taxon>Bacteroidia</taxon>
        <taxon>Bacteroidales</taxon>
        <taxon>Bacteroidaceae</taxon>
        <taxon>Bacteroides</taxon>
    </lineage>
</organism>
<evidence type="ECO:0000256" key="1">
    <source>
        <dbReference type="ARBA" id="ARBA00022723"/>
    </source>
</evidence>
<dbReference type="RefSeq" id="WP_074638961.1">
    <property type="nucleotide sequence ID" value="NZ_FNDO01000137.1"/>
</dbReference>
<evidence type="ECO:0000259" key="4">
    <source>
        <dbReference type="PROSITE" id="PS51379"/>
    </source>
</evidence>
<dbReference type="InterPro" id="IPR017896">
    <property type="entry name" value="4Fe4S_Fe-S-bd"/>
</dbReference>
<dbReference type="PANTHER" id="PTHR43193:SF2">
    <property type="entry name" value="POLYFERREDOXIN PROTEIN FWDF"/>
    <property type="match status" value="1"/>
</dbReference>
<keyword evidence="1" id="KW-0479">Metal-binding</keyword>
<keyword evidence="3" id="KW-0411">Iron-sulfur</keyword>
<dbReference type="InterPro" id="IPR052977">
    <property type="entry name" value="Polyferredoxin-like_ET"/>
</dbReference>
<evidence type="ECO:0000313" key="5">
    <source>
        <dbReference type="EMBL" id="SDJ15678.1"/>
    </source>
</evidence>
<evidence type="ECO:0000313" key="6">
    <source>
        <dbReference type="Proteomes" id="UP000181870"/>
    </source>
</evidence>
<dbReference type="Proteomes" id="UP000181870">
    <property type="component" value="Unassembled WGS sequence"/>
</dbReference>